<feature type="compositionally biased region" description="Basic and acidic residues" evidence="4">
    <location>
        <begin position="109"/>
        <end position="118"/>
    </location>
</feature>
<proteinExistence type="predicted"/>
<organism evidence="6">
    <name type="scientific">Tanacetum cinerariifolium</name>
    <name type="common">Dalmatian daisy</name>
    <name type="synonym">Chrysanthemum cinerariifolium</name>
    <dbReference type="NCBI Taxonomy" id="118510"/>
    <lineage>
        <taxon>Eukaryota</taxon>
        <taxon>Viridiplantae</taxon>
        <taxon>Streptophyta</taxon>
        <taxon>Embryophyta</taxon>
        <taxon>Tracheophyta</taxon>
        <taxon>Spermatophyta</taxon>
        <taxon>Magnoliopsida</taxon>
        <taxon>eudicotyledons</taxon>
        <taxon>Gunneridae</taxon>
        <taxon>Pentapetalae</taxon>
        <taxon>asterids</taxon>
        <taxon>campanulids</taxon>
        <taxon>Asterales</taxon>
        <taxon>Asteraceae</taxon>
        <taxon>Asteroideae</taxon>
        <taxon>Anthemideae</taxon>
        <taxon>Anthemidinae</taxon>
        <taxon>Tanacetum</taxon>
    </lineage>
</organism>
<dbReference type="PANTHER" id="PTHR31973:SF187">
    <property type="entry name" value="MUTATOR TRANSPOSASE MUDRA PROTEIN"/>
    <property type="match status" value="1"/>
</dbReference>
<evidence type="ECO:0000259" key="5">
    <source>
        <dbReference type="Pfam" id="PF10551"/>
    </source>
</evidence>
<keyword evidence="2" id="KW-0238">DNA-binding</keyword>
<dbReference type="GO" id="GO:0003677">
    <property type="term" value="F:DNA binding"/>
    <property type="evidence" value="ECO:0007669"/>
    <property type="project" value="UniProtKB-KW"/>
</dbReference>
<gene>
    <name evidence="6" type="ORF">Tci_003342</name>
</gene>
<dbReference type="GO" id="GO:0004803">
    <property type="term" value="F:transposase activity"/>
    <property type="evidence" value="ECO:0007669"/>
    <property type="project" value="InterPro"/>
</dbReference>
<dbReference type="Pfam" id="PF10551">
    <property type="entry name" value="MULE"/>
    <property type="match status" value="1"/>
</dbReference>
<name>A0A6L2J6S6_TANCI</name>
<evidence type="ECO:0000256" key="3">
    <source>
        <dbReference type="ARBA" id="ARBA00023172"/>
    </source>
</evidence>
<dbReference type="PROSITE" id="PS01007">
    <property type="entry name" value="TRANSPOSASE_MUTATOR"/>
    <property type="match status" value="1"/>
</dbReference>
<evidence type="ECO:0000256" key="1">
    <source>
        <dbReference type="ARBA" id="ARBA00022578"/>
    </source>
</evidence>
<accession>A0A6L2J6S6</accession>
<keyword evidence="1" id="KW-0815">Transposition</keyword>
<dbReference type="GO" id="GO:0006313">
    <property type="term" value="P:DNA transposition"/>
    <property type="evidence" value="ECO:0007669"/>
    <property type="project" value="InterPro"/>
</dbReference>
<sequence length="285" mass="32587">MLVICPYLRSSPLKSRPFRNDMKGKVLFIDMYCAKDEGFEMTPPLNHNEVGIKDFLLNVFYLENDIVNDAAKILDGMTASKNDASKGNGISIRENDGHNVMLTDSDSNYSDHEYKGSESDNYQSNKSFDYLSDGENELIELRKRMRQPKLMALKSLMKYHVMKQHLLKLGEKFPTVDKFKECLTYYALANSCGEVLTTVGKDENNHIFPVAWVVVSVENKDNWTWFLKLIAEDLEVPNGAGLTLISDHHKGLIEAVKDVMPFAKHRQCARHIYDGFRKQFSGVQF</sequence>
<protein>
    <submittedName>
        <fullName evidence="6">Pentatricopeptide repeat-containing protein</fullName>
    </submittedName>
</protein>
<feature type="region of interest" description="Disordered" evidence="4">
    <location>
        <begin position="84"/>
        <end position="120"/>
    </location>
</feature>
<dbReference type="EMBL" id="BKCJ010000244">
    <property type="protein sequence ID" value="GEU31364.1"/>
    <property type="molecule type" value="Genomic_DNA"/>
</dbReference>
<reference evidence="6" key="1">
    <citation type="journal article" date="2019" name="Sci. Rep.">
        <title>Draft genome of Tanacetum cinerariifolium, the natural source of mosquito coil.</title>
        <authorList>
            <person name="Yamashiro T."/>
            <person name="Shiraishi A."/>
            <person name="Satake H."/>
            <person name="Nakayama K."/>
        </authorList>
    </citation>
    <scope>NUCLEOTIDE SEQUENCE</scope>
</reference>
<keyword evidence="3" id="KW-0233">DNA recombination</keyword>
<evidence type="ECO:0000313" key="6">
    <source>
        <dbReference type="EMBL" id="GEU31364.1"/>
    </source>
</evidence>
<comment type="caution">
    <text evidence="6">The sequence shown here is derived from an EMBL/GenBank/DDBJ whole genome shotgun (WGS) entry which is preliminary data.</text>
</comment>
<evidence type="ECO:0000256" key="2">
    <source>
        <dbReference type="ARBA" id="ARBA00023125"/>
    </source>
</evidence>
<evidence type="ECO:0000256" key="4">
    <source>
        <dbReference type="SAM" id="MobiDB-lite"/>
    </source>
</evidence>
<dbReference type="InterPro" id="IPR001207">
    <property type="entry name" value="Transposase_mutator"/>
</dbReference>
<dbReference type="PANTHER" id="PTHR31973">
    <property type="entry name" value="POLYPROTEIN, PUTATIVE-RELATED"/>
    <property type="match status" value="1"/>
</dbReference>
<dbReference type="InterPro" id="IPR018289">
    <property type="entry name" value="MULE_transposase_dom"/>
</dbReference>
<dbReference type="AlphaFoldDB" id="A0A6L2J6S6"/>
<feature type="domain" description="MULE transposase" evidence="5">
    <location>
        <begin position="190"/>
        <end position="273"/>
    </location>
</feature>